<keyword evidence="8" id="KW-1185">Reference proteome</keyword>
<gene>
    <name evidence="7" type="ORF">Bequi_13170</name>
</gene>
<feature type="transmembrane region" description="Helical" evidence="5">
    <location>
        <begin position="219"/>
        <end position="236"/>
    </location>
</feature>
<protein>
    <submittedName>
        <fullName evidence="7">FUSC family protein</fullName>
    </submittedName>
</protein>
<evidence type="ECO:0000256" key="2">
    <source>
        <dbReference type="ARBA" id="ARBA00022692"/>
    </source>
</evidence>
<comment type="caution">
    <text evidence="7">The sequence shown here is derived from an EMBL/GenBank/DDBJ whole genome shotgun (WGS) entry which is preliminary data.</text>
</comment>
<proteinExistence type="predicted"/>
<dbReference type="InterPro" id="IPR049453">
    <property type="entry name" value="Memb_transporter_dom"/>
</dbReference>
<name>A0ABT0R346_9MICO</name>
<feature type="transmembrane region" description="Helical" evidence="5">
    <location>
        <begin position="195"/>
        <end position="214"/>
    </location>
</feature>
<keyword evidence="4 5" id="KW-0472">Membrane</keyword>
<evidence type="ECO:0000259" key="6">
    <source>
        <dbReference type="Pfam" id="PF13515"/>
    </source>
</evidence>
<comment type="subcellular location">
    <subcellularLocation>
        <location evidence="1">Membrane</location>
        <topology evidence="1">Multi-pass membrane protein</topology>
    </subcellularLocation>
</comment>
<dbReference type="RefSeq" id="WP_249738394.1">
    <property type="nucleotide sequence ID" value="NZ_JAKNCJ010000011.1"/>
</dbReference>
<keyword evidence="3 5" id="KW-1133">Transmembrane helix</keyword>
<feature type="transmembrane region" description="Helical" evidence="5">
    <location>
        <begin position="77"/>
        <end position="100"/>
    </location>
</feature>
<feature type="transmembrane region" description="Helical" evidence="5">
    <location>
        <begin position="172"/>
        <end position="189"/>
    </location>
</feature>
<sequence length="279" mass="28556">MLGALLVACVGLGALIAQLAPAWPTGLHPWVTALAGAVVAAVSSVVIAERGLRPTGAVFPVFATTAVATAPSAAPTWLAMLIAGGAVAWCLAMSALAHWMGEANPGGPVPAPVPGSGTRSFRLQELSRYGIAALVAGAIATLSGIPSPYWAQVAAVVPLSAPGRRQQIERGLHRIVGTAIGVGAAAFLLSFPSQAWQVIVWVVLMQFLAELFVLRNYSLALVFITPLALLMVFLAHPGPVGPLLVARIAESAIGAVVGIAVVLGAVVLEPVLRRRSDQS</sequence>
<feature type="transmembrane region" description="Helical" evidence="5">
    <location>
        <begin position="27"/>
        <end position="48"/>
    </location>
</feature>
<evidence type="ECO:0000313" key="7">
    <source>
        <dbReference type="EMBL" id="MCL6424316.1"/>
    </source>
</evidence>
<dbReference type="EMBL" id="JAKNCJ010000011">
    <property type="protein sequence ID" value="MCL6424316.1"/>
    <property type="molecule type" value="Genomic_DNA"/>
</dbReference>
<accession>A0ABT0R346</accession>
<feature type="transmembrane region" description="Helical" evidence="5">
    <location>
        <begin position="129"/>
        <end position="151"/>
    </location>
</feature>
<evidence type="ECO:0000256" key="5">
    <source>
        <dbReference type="SAM" id="Phobius"/>
    </source>
</evidence>
<evidence type="ECO:0000256" key="1">
    <source>
        <dbReference type="ARBA" id="ARBA00004141"/>
    </source>
</evidence>
<reference evidence="7" key="1">
    <citation type="submission" date="2022-02" db="EMBL/GenBank/DDBJ databases">
        <authorList>
            <person name="Lee M."/>
            <person name="Kim S.-J."/>
            <person name="Jung M.-Y."/>
        </authorList>
    </citation>
    <scope>NUCLEOTIDE SEQUENCE</scope>
    <source>
        <strain evidence="7">JHP9</strain>
    </source>
</reference>
<evidence type="ECO:0000256" key="3">
    <source>
        <dbReference type="ARBA" id="ARBA00022989"/>
    </source>
</evidence>
<feature type="domain" description="Integral membrane bound transporter" evidence="6">
    <location>
        <begin position="136"/>
        <end position="261"/>
    </location>
</feature>
<evidence type="ECO:0000313" key="8">
    <source>
        <dbReference type="Proteomes" id="UP001203761"/>
    </source>
</evidence>
<feature type="transmembrane region" description="Helical" evidence="5">
    <location>
        <begin position="248"/>
        <end position="268"/>
    </location>
</feature>
<dbReference type="Proteomes" id="UP001203761">
    <property type="component" value="Unassembled WGS sequence"/>
</dbReference>
<evidence type="ECO:0000256" key="4">
    <source>
        <dbReference type="ARBA" id="ARBA00023136"/>
    </source>
</evidence>
<keyword evidence="2 5" id="KW-0812">Transmembrane</keyword>
<dbReference type="Pfam" id="PF13515">
    <property type="entry name" value="FUSC_2"/>
    <property type="match status" value="1"/>
</dbReference>
<organism evidence="7 8">
    <name type="scientific">Brachybacterium equifaecis</name>
    <dbReference type="NCBI Taxonomy" id="2910770"/>
    <lineage>
        <taxon>Bacteria</taxon>
        <taxon>Bacillati</taxon>
        <taxon>Actinomycetota</taxon>
        <taxon>Actinomycetes</taxon>
        <taxon>Micrococcales</taxon>
        <taxon>Dermabacteraceae</taxon>
        <taxon>Brachybacterium</taxon>
    </lineage>
</organism>